<keyword evidence="9" id="KW-1185">Reference proteome</keyword>
<dbReference type="GO" id="GO:0005840">
    <property type="term" value="C:ribosome"/>
    <property type="evidence" value="ECO:0007669"/>
    <property type="project" value="InterPro"/>
</dbReference>
<comment type="similarity">
    <text evidence="5">Belongs to the RimM family.</text>
</comment>
<organism evidence="8 9">
    <name type="scientific">Thermocrinis albus (strain DSM 14484 / JCM 11386 / HI 11/12)</name>
    <dbReference type="NCBI Taxonomy" id="638303"/>
    <lineage>
        <taxon>Bacteria</taxon>
        <taxon>Pseudomonadati</taxon>
        <taxon>Aquificota</taxon>
        <taxon>Aquificia</taxon>
        <taxon>Aquificales</taxon>
        <taxon>Aquificaceae</taxon>
        <taxon>Thermocrinis</taxon>
    </lineage>
</organism>
<dbReference type="InterPro" id="IPR056792">
    <property type="entry name" value="PRC_RimM"/>
</dbReference>
<evidence type="ECO:0000256" key="1">
    <source>
        <dbReference type="ARBA" id="ARBA00022490"/>
    </source>
</evidence>
<name>D3SM41_THEAH</name>
<dbReference type="OrthoDB" id="9810331at2"/>
<dbReference type="STRING" id="638303.Thal_1189"/>
<dbReference type="InterPro" id="IPR036976">
    <property type="entry name" value="RimM_N_sf"/>
</dbReference>
<dbReference type="SUPFAM" id="SSF50447">
    <property type="entry name" value="Translation proteins"/>
    <property type="match status" value="1"/>
</dbReference>
<dbReference type="eggNOG" id="COG0806">
    <property type="taxonomic scope" value="Bacteria"/>
</dbReference>
<dbReference type="Pfam" id="PF01782">
    <property type="entry name" value="RimM"/>
    <property type="match status" value="1"/>
</dbReference>
<reference evidence="9" key="1">
    <citation type="journal article" date="2010" name="Stand. Genomic Sci.">
        <title>Complete genome sequence of Thermocrinis albus type strain (HI 11/12T).</title>
        <authorList>
            <person name="Wirth R."/>
            <person name="Sikorski J."/>
            <person name="Brambilla E."/>
            <person name="Misra M."/>
            <person name="Lapidus A."/>
            <person name="Copeland A."/>
            <person name="Nolan M."/>
            <person name="Lucas S."/>
            <person name="Chen F."/>
            <person name="Tice H."/>
            <person name="Cheng J.F."/>
            <person name="Han C."/>
            <person name="Detter J.C."/>
            <person name="Tapia R."/>
            <person name="Bruce D."/>
            <person name="Goodwin L."/>
            <person name="Pitluck S."/>
            <person name="Pati A."/>
            <person name="Anderson I."/>
            <person name="Ivanova N."/>
            <person name="Mavromatis K."/>
            <person name="Mikhailova N."/>
            <person name="Chen A."/>
            <person name="Palaniappan K."/>
            <person name="Bilek Y."/>
            <person name="Hader T."/>
            <person name="Land M."/>
            <person name="Hauser L."/>
            <person name="Chang Y.J."/>
            <person name="Jeffries C.D."/>
            <person name="Tindall B.J."/>
            <person name="Rohde M."/>
            <person name="Goker M."/>
            <person name="Bristow J."/>
            <person name="Eisen J.A."/>
            <person name="Markowitz V."/>
            <person name="Hugenholtz P."/>
            <person name="Kyrpides N.C."/>
            <person name="Klenk H.P."/>
        </authorList>
    </citation>
    <scope>NUCLEOTIDE SEQUENCE [LARGE SCALE GENOMIC DNA]</scope>
    <source>
        <strain evidence="9">DSM 14484 / JCM 11386 / HI 11/12</strain>
    </source>
</reference>
<evidence type="ECO:0000313" key="9">
    <source>
        <dbReference type="Proteomes" id="UP000002043"/>
    </source>
</evidence>
<evidence type="ECO:0000256" key="3">
    <source>
        <dbReference type="ARBA" id="ARBA00022552"/>
    </source>
</evidence>
<evidence type="ECO:0000256" key="4">
    <source>
        <dbReference type="ARBA" id="ARBA00023186"/>
    </source>
</evidence>
<comment type="subunit">
    <text evidence="5">Binds ribosomal protein uS19.</text>
</comment>
<comment type="domain">
    <text evidence="5">The PRC barrel domain binds ribosomal protein uS19.</text>
</comment>
<dbReference type="InterPro" id="IPR011961">
    <property type="entry name" value="RimM"/>
</dbReference>
<gene>
    <name evidence="5" type="primary">rimM</name>
    <name evidence="8" type="ordered locus">Thal_1189</name>
</gene>
<evidence type="ECO:0000259" key="7">
    <source>
        <dbReference type="Pfam" id="PF24986"/>
    </source>
</evidence>
<protein>
    <recommendedName>
        <fullName evidence="5">Ribosome maturation factor RimM</fullName>
    </recommendedName>
</protein>
<evidence type="ECO:0000313" key="8">
    <source>
        <dbReference type="EMBL" id="ADC89821.1"/>
    </source>
</evidence>
<dbReference type="SUPFAM" id="SSF50346">
    <property type="entry name" value="PRC-barrel domain"/>
    <property type="match status" value="1"/>
</dbReference>
<dbReference type="InterPro" id="IPR009000">
    <property type="entry name" value="Transl_B-barrel_sf"/>
</dbReference>
<dbReference type="Proteomes" id="UP000002043">
    <property type="component" value="Chromosome"/>
</dbReference>
<comment type="subcellular location">
    <subcellularLocation>
        <location evidence="5">Cytoplasm</location>
    </subcellularLocation>
</comment>
<evidence type="ECO:0000256" key="5">
    <source>
        <dbReference type="HAMAP-Rule" id="MF_00014"/>
    </source>
</evidence>
<dbReference type="HAMAP" id="MF_00014">
    <property type="entry name" value="Ribosome_mat_RimM"/>
    <property type="match status" value="1"/>
</dbReference>
<sequence length="173" mass="19885">MMKEHEVDQFVIIGRVKDSFGLKGELKVDAYLPASRWKKIQKVFFKRKNGPYVPFEVEKVRSHNRGSVVLKLKGIDIKEEAEKLVGAYIYLPRGMVPPKGKDEFYFFELEGLQVVTTSGHRLGKVTGVIEGRSYFLLEIDRGRGYIPFVKELVGDVNLEEGIVYVDDRLKELF</sequence>
<dbReference type="InterPro" id="IPR002676">
    <property type="entry name" value="RimM_N"/>
</dbReference>
<dbReference type="EMBL" id="CP001931">
    <property type="protein sequence ID" value="ADC89821.1"/>
    <property type="molecule type" value="Genomic_DNA"/>
</dbReference>
<evidence type="ECO:0000256" key="2">
    <source>
        <dbReference type="ARBA" id="ARBA00022517"/>
    </source>
</evidence>
<dbReference type="Gene3D" id="2.40.30.60">
    <property type="entry name" value="RimM"/>
    <property type="match status" value="1"/>
</dbReference>
<dbReference type="NCBIfam" id="TIGR02273">
    <property type="entry name" value="16S_RimM"/>
    <property type="match status" value="1"/>
</dbReference>
<dbReference type="AlphaFoldDB" id="D3SM41"/>
<accession>D3SM41</accession>
<keyword evidence="4 5" id="KW-0143">Chaperone</keyword>
<dbReference type="PANTHER" id="PTHR33692">
    <property type="entry name" value="RIBOSOME MATURATION FACTOR RIMM"/>
    <property type="match status" value="1"/>
</dbReference>
<dbReference type="HOGENOM" id="CLU_077636_3_2_0"/>
<dbReference type="Gene3D" id="2.30.30.240">
    <property type="entry name" value="PRC-barrel domain"/>
    <property type="match status" value="1"/>
</dbReference>
<dbReference type="Pfam" id="PF24986">
    <property type="entry name" value="PRC_RimM"/>
    <property type="match status" value="1"/>
</dbReference>
<dbReference type="InterPro" id="IPR011033">
    <property type="entry name" value="PRC_barrel-like_sf"/>
</dbReference>
<dbReference type="GO" id="GO:0043022">
    <property type="term" value="F:ribosome binding"/>
    <property type="evidence" value="ECO:0007669"/>
    <property type="project" value="InterPro"/>
</dbReference>
<dbReference type="GO" id="GO:0006364">
    <property type="term" value="P:rRNA processing"/>
    <property type="evidence" value="ECO:0007669"/>
    <property type="project" value="UniProtKB-UniRule"/>
</dbReference>
<dbReference type="KEGG" id="tal:Thal_1189"/>
<keyword evidence="1 5" id="KW-0963">Cytoplasm</keyword>
<proteinExistence type="inferred from homology"/>
<comment type="function">
    <text evidence="5">An accessory protein needed during the final step in the assembly of 30S ribosomal subunit, possibly for assembly of the head region. Essential for efficient processing of 16S rRNA. May be needed both before and after RbfA during the maturation of 16S rRNA. It has affinity for free ribosomal 30S subunits but not for 70S ribosomes.</text>
</comment>
<evidence type="ECO:0000259" key="6">
    <source>
        <dbReference type="Pfam" id="PF01782"/>
    </source>
</evidence>
<feature type="domain" description="RimM N-terminal" evidence="6">
    <location>
        <begin position="13"/>
        <end position="93"/>
    </location>
</feature>
<dbReference type="GO" id="GO:0005737">
    <property type="term" value="C:cytoplasm"/>
    <property type="evidence" value="ECO:0007669"/>
    <property type="project" value="UniProtKB-SubCell"/>
</dbReference>
<dbReference type="RefSeq" id="WP_012992227.1">
    <property type="nucleotide sequence ID" value="NC_013894.1"/>
</dbReference>
<keyword evidence="2 5" id="KW-0690">Ribosome biogenesis</keyword>
<dbReference type="GO" id="GO:0042274">
    <property type="term" value="P:ribosomal small subunit biogenesis"/>
    <property type="evidence" value="ECO:0007669"/>
    <property type="project" value="UniProtKB-UniRule"/>
</dbReference>
<dbReference type="PANTHER" id="PTHR33692:SF1">
    <property type="entry name" value="RIBOSOME MATURATION FACTOR RIMM"/>
    <property type="match status" value="1"/>
</dbReference>
<feature type="domain" description="Ribosome maturation factor RimM PRC barrel" evidence="7">
    <location>
        <begin position="107"/>
        <end position="168"/>
    </location>
</feature>
<keyword evidence="3 5" id="KW-0698">rRNA processing</keyword>